<feature type="transmembrane region" description="Helical" evidence="5">
    <location>
        <begin position="217"/>
        <end position="237"/>
    </location>
</feature>
<evidence type="ECO:0000313" key="6">
    <source>
        <dbReference type="EMBL" id="PKB25932.1"/>
    </source>
</evidence>
<comment type="subcellular location">
    <subcellularLocation>
        <location evidence="5">Cell membrane</location>
        <topology evidence="5">Multi-pass membrane protein</topology>
    </subcellularLocation>
    <subcellularLocation>
        <location evidence="1">Membrane</location>
        <topology evidence="1">Multi-pass membrane protein</topology>
    </subcellularLocation>
</comment>
<dbReference type="EMBL" id="PHUF01000002">
    <property type="protein sequence ID" value="PKB25932.1"/>
    <property type="molecule type" value="Genomic_DNA"/>
</dbReference>
<keyword evidence="7" id="KW-1185">Reference proteome</keyword>
<dbReference type="GO" id="GO:0005886">
    <property type="term" value="C:plasma membrane"/>
    <property type="evidence" value="ECO:0007669"/>
    <property type="project" value="UniProtKB-SubCell"/>
</dbReference>
<organism evidence="6 7">
    <name type="scientific">Novosphingobium kunmingense</name>
    <dbReference type="NCBI Taxonomy" id="1211806"/>
    <lineage>
        <taxon>Bacteria</taxon>
        <taxon>Pseudomonadati</taxon>
        <taxon>Pseudomonadota</taxon>
        <taxon>Alphaproteobacteria</taxon>
        <taxon>Sphingomonadales</taxon>
        <taxon>Sphingomonadaceae</taxon>
        <taxon>Novosphingobium</taxon>
    </lineage>
</organism>
<feature type="transmembrane region" description="Helical" evidence="5">
    <location>
        <begin position="148"/>
        <end position="181"/>
    </location>
</feature>
<evidence type="ECO:0000256" key="3">
    <source>
        <dbReference type="ARBA" id="ARBA00022989"/>
    </source>
</evidence>
<dbReference type="InterPro" id="IPR002781">
    <property type="entry name" value="TM_pro_TauE-like"/>
</dbReference>
<feature type="transmembrane region" description="Helical" evidence="5">
    <location>
        <begin position="12"/>
        <end position="29"/>
    </location>
</feature>
<keyword evidence="3 5" id="KW-1133">Transmembrane helix</keyword>
<name>A0A2N0I414_9SPHN</name>
<dbReference type="InterPro" id="IPR051598">
    <property type="entry name" value="TSUP/Inactive_protease-like"/>
</dbReference>
<feature type="transmembrane region" description="Helical" evidence="5">
    <location>
        <begin position="109"/>
        <end position="128"/>
    </location>
</feature>
<keyword evidence="5" id="KW-1003">Cell membrane</keyword>
<gene>
    <name evidence="6" type="ORF">B0I00_1140</name>
</gene>
<comment type="similarity">
    <text evidence="5">Belongs to the 4-toluene sulfonate uptake permease (TSUP) (TC 2.A.102) family.</text>
</comment>
<feature type="transmembrane region" description="Helical" evidence="5">
    <location>
        <begin position="78"/>
        <end position="102"/>
    </location>
</feature>
<accession>A0A2N0I414</accession>
<feature type="transmembrane region" description="Helical" evidence="5">
    <location>
        <begin position="36"/>
        <end position="58"/>
    </location>
</feature>
<protein>
    <recommendedName>
        <fullName evidence="5">Probable membrane transporter protein</fullName>
    </recommendedName>
</protein>
<comment type="caution">
    <text evidence="6">The sequence shown here is derived from an EMBL/GenBank/DDBJ whole genome shotgun (WGS) entry which is preliminary data.</text>
</comment>
<sequence length="263" mass="26947">MTGFFALDLPHAIAGLLVGFLVGLTGVGGGSLMTPLLVLVFGVSPATAVGTDLLYAAITKTIGSAVHGVKETVDWKIVRRLATGSLPAAILTLIAINTFFTVGKDANHVIMVVLGVMLILTAIGILFQRRLLAYGATHHPPVLSDHALIPTVVLGAVLGVLVTLSSIGAGAIGMTVLLMLYRRLPVLRLIGSDIAHAVPLALVAGLGHWVIGGVDSVLLVNLLLGSVPGVIAGSLLASKAPDTLLRPALALVLIVSGWKLLTS</sequence>
<dbReference type="OrthoDB" id="5189995at2"/>
<dbReference type="AlphaFoldDB" id="A0A2N0I414"/>
<dbReference type="Pfam" id="PF01925">
    <property type="entry name" value="TauE"/>
    <property type="match status" value="1"/>
</dbReference>
<keyword evidence="2 5" id="KW-0812">Transmembrane</keyword>
<evidence type="ECO:0000313" key="7">
    <source>
        <dbReference type="Proteomes" id="UP000232587"/>
    </source>
</evidence>
<feature type="transmembrane region" description="Helical" evidence="5">
    <location>
        <begin position="193"/>
        <end position="211"/>
    </location>
</feature>
<dbReference type="Proteomes" id="UP000232587">
    <property type="component" value="Unassembled WGS sequence"/>
</dbReference>
<evidence type="ECO:0000256" key="4">
    <source>
        <dbReference type="ARBA" id="ARBA00023136"/>
    </source>
</evidence>
<dbReference type="PANTHER" id="PTHR43701">
    <property type="entry name" value="MEMBRANE TRANSPORTER PROTEIN MJ0441-RELATED"/>
    <property type="match status" value="1"/>
</dbReference>
<keyword evidence="4 5" id="KW-0472">Membrane</keyword>
<evidence type="ECO:0000256" key="5">
    <source>
        <dbReference type="RuleBase" id="RU363041"/>
    </source>
</evidence>
<proteinExistence type="inferred from homology"/>
<dbReference type="PANTHER" id="PTHR43701:SF2">
    <property type="entry name" value="MEMBRANE TRANSPORTER PROTEIN YJNA-RELATED"/>
    <property type="match status" value="1"/>
</dbReference>
<dbReference type="RefSeq" id="WP_100866320.1">
    <property type="nucleotide sequence ID" value="NZ_PHUF01000002.1"/>
</dbReference>
<reference evidence="6 7" key="1">
    <citation type="submission" date="2017-11" db="EMBL/GenBank/DDBJ databases">
        <title>Genomic Encyclopedia of Type Strains, Phase III (KMG-III): the genomes of soil and plant-associated and newly described type strains.</title>
        <authorList>
            <person name="Whitman W."/>
        </authorList>
    </citation>
    <scope>NUCLEOTIDE SEQUENCE [LARGE SCALE GENOMIC DNA]</scope>
    <source>
        <strain evidence="6 7">CGMCC 1.12274</strain>
    </source>
</reference>
<evidence type="ECO:0000256" key="1">
    <source>
        <dbReference type="ARBA" id="ARBA00004141"/>
    </source>
</evidence>
<evidence type="ECO:0000256" key="2">
    <source>
        <dbReference type="ARBA" id="ARBA00022692"/>
    </source>
</evidence>